<dbReference type="InterPro" id="IPR036691">
    <property type="entry name" value="Endo/exonu/phosph_ase_sf"/>
</dbReference>
<protein>
    <recommendedName>
        <fullName evidence="1">Reverse transcriptase domain-containing protein</fullName>
    </recommendedName>
</protein>
<dbReference type="InterPro" id="IPR005135">
    <property type="entry name" value="Endo/exonuclease/phosphatase"/>
</dbReference>
<dbReference type="InterPro" id="IPR043502">
    <property type="entry name" value="DNA/RNA_pol_sf"/>
</dbReference>
<dbReference type="PANTHER" id="PTHR33332">
    <property type="entry name" value="REVERSE TRANSCRIPTASE DOMAIN-CONTAINING PROTEIN"/>
    <property type="match status" value="1"/>
</dbReference>
<dbReference type="AlphaFoldDB" id="A0A8C4SFP1"/>
<dbReference type="Proteomes" id="UP000694620">
    <property type="component" value="Chromosome 10"/>
</dbReference>
<reference evidence="2" key="3">
    <citation type="submission" date="2025-09" db="UniProtKB">
        <authorList>
            <consortium name="Ensembl"/>
        </authorList>
    </citation>
    <scope>IDENTIFICATION</scope>
</reference>
<dbReference type="GeneTree" id="ENSGT01010000222343"/>
<feature type="domain" description="Reverse transcriptase" evidence="1">
    <location>
        <begin position="418"/>
        <end position="684"/>
    </location>
</feature>
<dbReference type="Pfam" id="PF00078">
    <property type="entry name" value="RVT_1"/>
    <property type="match status" value="1"/>
</dbReference>
<proteinExistence type="predicted"/>
<evidence type="ECO:0000259" key="1">
    <source>
        <dbReference type="PROSITE" id="PS50878"/>
    </source>
</evidence>
<dbReference type="CDD" id="cd01650">
    <property type="entry name" value="RT_nLTR_like"/>
    <property type="match status" value="1"/>
</dbReference>
<dbReference type="Gene3D" id="3.60.10.10">
    <property type="entry name" value="Endonuclease/exonuclease/phosphatase"/>
    <property type="match status" value="1"/>
</dbReference>
<dbReference type="Pfam" id="PF03372">
    <property type="entry name" value="Exo_endo_phos"/>
    <property type="match status" value="1"/>
</dbReference>
<accession>A0A8C4SFP1</accession>
<dbReference type="InterPro" id="IPR000477">
    <property type="entry name" value="RT_dom"/>
</dbReference>
<name>A0A8C4SFP1_ERPCA</name>
<dbReference type="SUPFAM" id="SSF56219">
    <property type="entry name" value="DNase I-like"/>
    <property type="match status" value="1"/>
</dbReference>
<evidence type="ECO:0000313" key="2">
    <source>
        <dbReference type="Ensembl" id="ENSECRP00000015694.1"/>
    </source>
</evidence>
<reference evidence="2" key="1">
    <citation type="submission" date="2021-06" db="EMBL/GenBank/DDBJ databases">
        <authorList>
            <consortium name="Wellcome Sanger Institute Data Sharing"/>
        </authorList>
    </citation>
    <scope>NUCLEOTIDE SEQUENCE [LARGE SCALE GENOMIC DNA]</scope>
</reference>
<organism evidence="2 3">
    <name type="scientific">Erpetoichthys calabaricus</name>
    <name type="common">Rope fish</name>
    <name type="synonym">Calamoichthys calabaricus</name>
    <dbReference type="NCBI Taxonomy" id="27687"/>
    <lineage>
        <taxon>Eukaryota</taxon>
        <taxon>Metazoa</taxon>
        <taxon>Chordata</taxon>
        <taxon>Craniata</taxon>
        <taxon>Vertebrata</taxon>
        <taxon>Euteleostomi</taxon>
        <taxon>Actinopterygii</taxon>
        <taxon>Polypteriformes</taxon>
        <taxon>Polypteridae</taxon>
        <taxon>Erpetoichthys</taxon>
    </lineage>
</organism>
<reference evidence="2" key="2">
    <citation type="submission" date="2025-08" db="UniProtKB">
        <authorList>
            <consortium name="Ensembl"/>
        </authorList>
    </citation>
    <scope>IDENTIFICATION</scope>
</reference>
<dbReference type="PROSITE" id="PS50878">
    <property type="entry name" value="RT_POL"/>
    <property type="match status" value="1"/>
</dbReference>
<evidence type="ECO:0000313" key="3">
    <source>
        <dbReference type="Proteomes" id="UP000694620"/>
    </source>
</evidence>
<sequence>SAVQEEPYSFKCCLLNIHSLGTTAVLVNDIILSTKSDLCLLTETRLSKCDTVPLAEASPDGYSFLHKSRDFGRGGGLGIIHCNKMQITSKNLGNFTSIEAFILNIKTDSNTIIVLVYRPPGPYSLFMTEFSNLLSDLAINYDHVVLMGDFNVHIDVETDTFSKCFTYLLNSVGFCQIVKGPTHNHNHTLDLIITYKVEIQTLNITPLNEVISNHYLITFDLVLKSSVIVENNLDQLTSHYNVTLRDALDTVALLKTKVIKAHRNSPWFNENTRALKLECRKLERRWRTTKLHVFQIAWKESVNKYKKALFKARSEYYSTLIDNNNKNLQVLFRTVAKLTNGNSDQQCKIPTDISSTAFMNFFNEKIENIRSQISASHYKPNISLADPVSHCIQHFSNFNPVTDAMNVLAAPILNIISSSLLYGTVPDTLKVSVIKPLLKKSDLDPHILNNYRPISNLPFLSKILEKVVANQLQSHLTYYNLFEKFQSGFRTGHSTETALTRVVNNILISSDEGNSTVIMLLDLSAAFDTINHSILLHRLENDVGLTGTVLAWFSSYLSNRFQYVQKCADSTPSLYTEVQYGVPQGSVLGPLLFSLYMLPLGSIIRKHNINFHSYADDTQLYLSFKSDEVSPILSLISCVSELKEQMNENYLSLNTDKTEMLIVGGNDADHNNILSSFNSVGIPINFTESACNLGVIFDSSMSFKAHITKLSKTFFFHLINVRKLRRFLNKQDTEKLIHAFISSRIDYCNVVFTGCSNCSFYSLQLIQNASARIITRTRKYEHITPVLKSLHWLPVKFRADFKILLLTYKALNGRDPAYLSKLIMTYKPEHTLRSPDVDAGLLMIPRINKITVGGQAFSYRAPKLWNGLPAIIRDAPSVSAFKSRLKTLYFSLTFPD</sequence>
<dbReference type="SUPFAM" id="SSF56672">
    <property type="entry name" value="DNA/RNA polymerases"/>
    <property type="match status" value="1"/>
</dbReference>
<dbReference type="GO" id="GO:0003824">
    <property type="term" value="F:catalytic activity"/>
    <property type="evidence" value="ECO:0007669"/>
    <property type="project" value="InterPro"/>
</dbReference>
<keyword evidence="3" id="KW-1185">Reference proteome</keyword>
<dbReference type="Ensembl" id="ENSECRT00000015972.1">
    <property type="protein sequence ID" value="ENSECRP00000015694.1"/>
    <property type="gene ID" value="ENSECRG00000010479.1"/>
</dbReference>